<accession>A0ABX0LJ29</accession>
<evidence type="ECO:0000259" key="2">
    <source>
        <dbReference type="Pfam" id="PF00144"/>
    </source>
</evidence>
<comment type="caution">
    <text evidence="3">The sequence shown here is derived from an EMBL/GenBank/DDBJ whole genome shotgun (WGS) entry which is preliminary data.</text>
</comment>
<evidence type="ECO:0000313" key="4">
    <source>
        <dbReference type="Proteomes" id="UP000785613"/>
    </source>
</evidence>
<dbReference type="EMBL" id="VUYU01000002">
    <property type="protein sequence ID" value="NHZ32785.1"/>
    <property type="molecule type" value="Genomic_DNA"/>
</dbReference>
<dbReference type="RefSeq" id="WP_167221858.1">
    <property type="nucleotide sequence ID" value="NZ_VUYU01000002.1"/>
</dbReference>
<dbReference type="Pfam" id="PF00144">
    <property type="entry name" value="Beta-lactamase"/>
    <property type="match status" value="1"/>
</dbReference>
<feature type="signal peptide" evidence="1">
    <location>
        <begin position="1"/>
        <end position="25"/>
    </location>
</feature>
<dbReference type="PANTHER" id="PTHR46825:SF9">
    <property type="entry name" value="BETA-LACTAMASE-RELATED DOMAIN-CONTAINING PROTEIN"/>
    <property type="match status" value="1"/>
</dbReference>
<proteinExistence type="predicted"/>
<dbReference type="SUPFAM" id="SSF56601">
    <property type="entry name" value="beta-lactamase/transpeptidase-like"/>
    <property type="match status" value="1"/>
</dbReference>
<organism evidence="3 4">
    <name type="scientific">Massilia rubra</name>
    <dbReference type="NCBI Taxonomy" id="2607910"/>
    <lineage>
        <taxon>Bacteria</taxon>
        <taxon>Pseudomonadati</taxon>
        <taxon>Pseudomonadota</taxon>
        <taxon>Betaproteobacteria</taxon>
        <taxon>Burkholderiales</taxon>
        <taxon>Oxalobacteraceae</taxon>
        <taxon>Telluria group</taxon>
        <taxon>Massilia</taxon>
    </lineage>
</organism>
<sequence length="582" mass="63490">MSENFSPTNYLIAGCLALCPLTANASNLAETAHGQAIAKVLSEYGGPGKPALAITLLQDGKVIYENAFGNANLEYKVAATVDTKFQVDSLAWEFIAAAILTLEDRGQLALTDDIRKYLPQIPDFGKKISINHLLSSTDGLYGYRVMKSLGGWESTEPERYETILPFIKGQKALNFNPGEAFSPGGDTRFVLLMKIVERVSGQAFETYMKENIFSPLNMSNTLFLTENSEPVSNVAVPYLADAKGAYKTTHAGGKAAGPIDLYTTIRDLSLWRVAMSAPAPGKKSLADRLNAPVRLDAGNVVRDISGISTYGQLHAGMERGISKFYRTGNSGGYASSIFHFPEQNVTAIALSSGLAYNGNYAMRIASVVLKNHFTEPETIDYAGIAAAKVRPELLRKYAGNYWNRLRAISAKVHVKDGVLHYSRTEGSDGRAAIPLSDSVFQLKIDGDDKYTIKFVDKKEGRDMHFIMANSDPLVFESYTPVSYPESALAQFAGTFYCKELDSSFVLETRGGLLTARNLRVGTVVFKPITADLFSGNKDFMGSIKFNRGNGNEVTGFQIAVDEVRGLAFTKIPIGDDGTLRHR</sequence>
<dbReference type="InterPro" id="IPR001466">
    <property type="entry name" value="Beta-lactam-related"/>
</dbReference>
<dbReference type="PANTHER" id="PTHR46825">
    <property type="entry name" value="D-ALANYL-D-ALANINE-CARBOXYPEPTIDASE/ENDOPEPTIDASE AMPH"/>
    <property type="match status" value="1"/>
</dbReference>
<dbReference type="InterPro" id="IPR012338">
    <property type="entry name" value="Beta-lactam/transpept-like"/>
</dbReference>
<keyword evidence="1" id="KW-0732">Signal</keyword>
<reference evidence="3 4" key="1">
    <citation type="submission" date="2019-09" db="EMBL/GenBank/DDBJ databases">
        <title>Taxonomy of Antarctic Massilia spp.: description of Massilia rubra sp. nov., Massilia aquatica sp. nov., Massilia mucilaginosa sp. nov., Massilia frigida sp. nov. isolated from streams, lakes and regoliths.</title>
        <authorList>
            <person name="Holochova P."/>
            <person name="Sedlacek I."/>
            <person name="Kralova S."/>
            <person name="Maslanova I."/>
            <person name="Busse H.-J."/>
            <person name="Stankova E."/>
            <person name="Vrbovska V."/>
            <person name="Kovarovic V."/>
            <person name="Bartak M."/>
            <person name="Svec P."/>
            <person name="Pantucek R."/>
        </authorList>
    </citation>
    <scope>NUCLEOTIDE SEQUENCE [LARGE SCALE GENOMIC DNA]</scope>
    <source>
        <strain evidence="3 4">CCM 8692</strain>
    </source>
</reference>
<keyword evidence="4" id="KW-1185">Reference proteome</keyword>
<feature type="domain" description="Beta-lactamase-related" evidence="2">
    <location>
        <begin position="46"/>
        <end position="362"/>
    </location>
</feature>
<protein>
    <submittedName>
        <fullName evidence="3">Beta-lactamase family protein</fullName>
    </submittedName>
</protein>
<evidence type="ECO:0000313" key="3">
    <source>
        <dbReference type="EMBL" id="NHZ32785.1"/>
    </source>
</evidence>
<dbReference type="Gene3D" id="3.40.710.10">
    <property type="entry name" value="DD-peptidase/beta-lactamase superfamily"/>
    <property type="match status" value="1"/>
</dbReference>
<name>A0ABX0LJ29_9BURK</name>
<feature type="chain" id="PRO_5047307812" evidence="1">
    <location>
        <begin position="26"/>
        <end position="582"/>
    </location>
</feature>
<dbReference type="InterPro" id="IPR050491">
    <property type="entry name" value="AmpC-like"/>
</dbReference>
<dbReference type="Proteomes" id="UP000785613">
    <property type="component" value="Unassembled WGS sequence"/>
</dbReference>
<gene>
    <name evidence="3" type="ORF">F0185_04175</name>
</gene>
<evidence type="ECO:0000256" key="1">
    <source>
        <dbReference type="SAM" id="SignalP"/>
    </source>
</evidence>